<dbReference type="HOGENOM" id="CLU_090011_0_0_1"/>
<evidence type="ECO:0000256" key="2">
    <source>
        <dbReference type="PROSITE-ProRule" id="PRU00447"/>
    </source>
</evidence>
<dbReference type="GeneTree" id="ENSGT00390000018596"/>
<gene>
    <name evidence="4" type="primary">cidea</name>
</gene>
<dbReference type="InterPro" id="IPR003508">
    <property type="entry name" value="CIDE-N_dom"/>
</dbReference>
<dbReference type="InParanoid" id="I3K6T4"/>
<dbReference type="SUPFAM" id="SSF54277">
    <property type="entry name" value="CAD &amp; PB1 domains"/>
    <property type="match status" value="1"/>
</dbReference>
<dbReference type="PANTHER" id="PTHR12306:SF8">
    <property type="entry name" value="LIPID TRANSFERASE CIDEA"/>
    <property type="match status" value="1"/>
</dbReference>
<reference evidence="4" key="2">
    <citation type="submission" date="2025-08" db="UniProtKB">
        <authorList>
            <consortium name="Ensembl"/>
        </authorList>
    </citation>
    <scope>IDENTIFICATION</scope>
</reference>
<reference evidence="4" key="3">
    <citation type="submission" date="2025-09" db="UniProtKB">
        <authorList>
            <consortium name="Ensembl"/>
        </authorList>
    </citation>
    <scope>IDENTIFICATION</scope>
</reference>
<dbReference type="eggNOG" id="ENOG502RG9M">
    <property type="taxonomic scope" value="Eukaryota"/>
</dbReference>
<evidence type="ECO:0000259" key="3">
    <source>
        <dbReference type="PROSITE" id="PS51135"/>
    </source>
</evidence>
<feature type="domain" description="CIDE-N" evidence="3">
    <location>
        <begin position="42"/>
        <end position="119"/>
    </location>
</feature>
<dbReference type="FunCoup" id="I3K6T4">
    <property type="interactions" value="1347"/>
</dbReference>
<name>I3K6T4_ORENI</name>
<dbReference type="OMA" id="YDFRCTG"/>
<reference evidence="5" key="1">
    <citation type="submission" date="2012-01" db="EMBL/GenBank/DDBJ databases">
        <title>The Genome Sequence of Oreochromis niloticus (Nile Tilapia).</title>
        <authorList>
            <consortium name="Broad Institute Genome Assembly Team"/>
            <consortium name="Broad Institute Sequencing Platform"/>
            <person name="Di Palma F."/>
            <person name="Johnson J."/>
            <person name="Lander E.S."/>
            <person name="Lindblad-Toh K."/>
        </authorList>
    </citation>
    <scope>NUCLEOTIDE SEQUENCE [LARGE SCALE GENOMIC DNA]</scope>
</reference>
<accession>I3K6T4</accession>
<dbReference type="STRING" id="8128.ENSONIP00000016829"/>
<dbReference type="CTD" id="1149"/>
<evidence type="ECO:0000313" key="4">
    <source>
        <dbReference type="Ensembl" id="ENSONIP00000016829.1"/>
    </source>
</evidence>
<evidence type="ECO:0000256" key="1">
    <source>
        <dbReference type="ARBA" id="ARBA00022703"/>
    </source>
</evidence>
<dbReference type="RefSeq" id="XP_003452419.2">
    <property type="nucleotide sequence ID" value="XM_003452371.5"/>
</dbReference>
<dbReference type="Ensembl" id="ENSONIT00000016844.2">
    <property type="protein sequence ID" value="ENSONIP00000016829.1"/>
    <property type="gene ID" value="ENSONIG00000013389.2"/>
</dbReference>
<evidence type="ECO:0000313" key="5">
    <source>
        <dbReference type="Proteomes" id="UP000005207"/>
    </source>
</evidence>
<keyword evidence="5" id="KW-1185">Reference proteome</keyword>
<dbReference type="PROSITE" id="PS51135">
    <property type="entry name" value="CIDE_N"/>
    <property type="match status" value="1"/>
</dbReference>
<dbReference type="PANTHER" id="PTHR12306">
    <property type="entry name" value="CELL DEATH ACTIVATOR CIDE"/>
    <property type="match status" value="1"/>
</dbReference>
<proteinExistence type="predicted"/>
<dbReference type="KEGG" id="onl:100699225"/>
<dbReference type="GO" id="GO:0042981">
    <property type="term" value="P:regulation of apoptotic process"/>
    <property type="evidence" value="ECO:0007669"/>
    <property type="project" value="TreeGrafter"/>
</dbReference>
<keyword evidence="1 2" id="KW-0053">Apoptosis</keyword>
<dbReference type="SMART" id="SM00266">
    <property type="entry name" value="CAD"/>
    <property type="match status" value="1"/>
</dbReference>
<dbReference type="Pfam" id="PF02017">
    <property type="entry name" value="CIDE-N"/>
    <property type="match status" value="1"/>
</dbReference>
<dbReference type="Gene3D" id="3.10.20.10">
    <property type="match status" value="1"/>
</dbReference>
<dbReference type="OrthoDB" id="6475906at2759"/>
<dbReference type="GeneID" id="100699225"/>
<dbReference type="Proteomes" id="UP000005207">
    <property type="component" value="Linkage group LG9"/>
</dbReference>
<dbReference type="GO" id="GO:0006915">
    <property type="term" value="P:apoptotic process"/>
    <property type="evidence" value="ECO:0007669"/>
    <property type="project" value="UniProtKB-UniRule"/>
</dbReference>
<sequence>MMAPLSIQSGVKYAKTLLPKTLMRSMSTVQTTISRHMLPLNRPRCFRVCTYSRMRRRSLTASSLDELLEQAARVFMMSYQFLTLVLEEDGTVVDSEEFFQSLPNSTPLMVLEKGEMWTESKIIPCFRQPKKSGIAKVTFDLYKLQPKDFLCCLAIRATLYETYTLSYDFRFTRIKRILSSLLCCVTSLTRLAGQLLLCTSSSLLQFTGNAGC</sequence>
<organism evidence="4 5">
    <name type="scientific">Oreochromis niloticus</name>
    <name type="common">Nile tilapia</name>
    <name type="synonym">Tilapia nilotica</name>
    <dbReference type="NCBI Taxonomy" id="8128"/>
    <lineage>
        <taxon>Eukaryota</taxon>
        <taxon>Metazoa</taxon>
        <taxon>Chordata</taxon>
        <taxon>Craniata</taxon>
        <taxon>Vertebrata</taxon>
        <taxon>Euteleostomi</taxon>
        <taxon>Actinopterygii</taxon>
        <taxon>Neopterygii</taxon>
        <taxon>Teleostei</taxon>
        <taxon>Neoteleostei</taxon>
        <taxon>Acanthomorphata</taxon>
        <taxon>Ovalentaria</taxon>
        <taxon>Cichlomorphae</taxon>
        <taxon>Cichliformes</taxon>
        <taxon>Cichlidae</taxon>
        <taxon>African cichlids</taxon>
        <taxon>Pseudocrenilabrinae</taxon>
        <taxon>Oreochromini</taxon>
        <taxon>Oreochromis</taxon>
    </lineage>
</organism>
<dbReference type="AlphaFoldDB" id="I3K6T4"/>
<protein>
    <submittedName>
        <fullName evidence="4">Cell death inducing DFFA like effector a</fullName>
    </submittedName>
</protein>